<dbReference type="KEGG" id="tet:TTHERM_00264760"/>
<organism evidence="2 3">
    <name type="scientific">Tetrahymena thermophila (strain SB210)</name>
    <dbReference type="NCBI Taxonomy" id="312017"/>
    <lineage>
        <taxon>Eukaryota</taxon>
        <taxon>Sar</taxon>
        <taxon>Alveolata</taxon>
        <taxon>Ciliophora</taxon>
        <taxon>Intramacronucleata</taxon>
        <taxon>Oligohymenophorea</taxon>
        <taxon>Hymenostomatida</taxon>
        <taxon>Tetrahymenina</taxon>
        <taxon>Tetrahymenidae</taxon>
        <taxon>Tetrahymena</taxon>
    </lineage>
</organism>
<dbReference type="Proteomes" id="UP000009168">
    <property type="component" value="Unassembled WGS sequence"/>
</dbReference>
<dbReference type="GeneID" id="7826101"/>
<dbReference type="HOGENOM" id="CLU_379727_0_0_1"/>
<sequence length="715" mass="84573">MICKQLVQNLVKQPRQFSQLFHSLRYFKSNQQLTYTSQQSFINLAMYSDINEKFTEEEMELQSQFKDIEDEMDSVHKNNYTNTLESTQENLFSNNNSLLGFDANSTLKEDNQEEHQQEEAKKIDVAYRMPLSMSFQVAMQKVENAYSAQDKLQIVQQYCLLIRSQINQINLKQREFLMQLVMPIVKNINQDPSKHNQNTLYALFNISREDFLNFHLSNKVLLQIKNQVQKNYESFELDKIKQVFYASCMKHKDNTLQIVEPVQLRFWFQKIYQKILENPQMEREMILFMTYYHKDSDLFRKTHKFITHSLVSDYNQNVLLRSQNPELLKVFVSIFSKNEKGTPQLHQMFYISLCKLITSQKLSVSQFQVILRNLLRSQNFLSSRVITSYEYDIQIPLQSSDQVSESDGEKSESVAQDQDKETPKNKENESMDTQWQILSQDEVSFKIIDQFIMEKLSQMSSNQILNVLNLYQLINAQNYRESVIKILDQLKSTFNSNCDNHFSFIITVRTLCLFNIENPEQYLSVYKSSPQKLIENNFTLQMSQIFTLVKEFMPQVWNQDYEASYALILHEIKKDQFKINLNYQKSQQYLLTHIKKKNINLVENVLTNLNITYLQQSNVETFYVDFFIKSSNQNTNQNCKLPAIPFTLDVISAREEMAPEVFNSSIALKQMILNKLNVPYVQLKQEFFVSIYHLDFISKQNAIIKEINNQLQKYL</sequence>
<dbReference type="AlphaFoldDB" id="Q22U06"/>
<name>Q22U06_TETTS</name>
<dbReference type="RefSeq" id="XP_001009126.2">
    <property type="nucleotide sequence ID" value="XM_001009126.3"/>
</dbReference>
<proteinExistence type="predicted"/>
<feature type="region of interest" description="Disordered" evidence="1">
    <location>
        <begin position="400"/>
        <end position="433"/>
    </location>
</feature>
<evidence type="ECO:0000313" key="3">
    <source>
        <dbReference type="Proteomes" id="UP000009168"/>
    </source>
</evidence>
<protein>
    <submittedName>
        <fullName evidence="2">Uncharacterized protein</fullName>
    </submittedName>
</protein>
<evidence type="ECO:0000256" key="1">
    <source>
        <dbReference type="SAM" id="MobiDB-lite"/>
    </source>
</evidence>
<accession>Q22U06</accession>
<feature type="compositionally biased region" description="Basic and acidic residues" evidence="1">
    <location>
        <begin position="407"/>
        <end position="429"/>
    </location>
</feature>
<dbReference type="InParanoid" id="Q22U06"/>
<dbReference type="EMBL" id="GG662830">
    <property type="protein sequence ID" value="EAR88881.2"/>
    <property type="molecule type" value="Genomic_DNA"/>
</dbReference>
<gene>
    <name evidence="2" type="ORF">TTHERM_00264760</name>
</gene>
<reference evidence="3" key="1">
    <citation type="journal article" date="2006" name="PLoS Biol.">
        <title>Macronuclear genome sequence of the ciliate Tetrahymena thermophila, a model eukaryote.</title>
        <authorList>
            <person name="Eisen J.A."/>
            <person name="Coyne R.S."/>
            <person name="Wu M."/>
            <person name="Wu D."/>
            <person name="Thiagarajan M."/>
            <person name="Wortman J.R."/>
            <person name="Badger J.H."/>
            <person name="Ren Q."/>
            <person name="Amedeo P."/>
            <person name="Jones K.M."/>
            <person name="Tallon L.J."/>
            <person name="Delcher A.L."/>
            <person name="Salzberg S.L."/>
            <person name="Silva J.C."/>
            <person name="Haas B.J."/>
            <person name="Majoros W.H."/>
            <person name="Farzad M."/>
            <person name="Carlton J.M."/>
            <person name="Smith R.K. Jr."/>
            <person name="Garg J."/>
            <person name="Pearlman R.E."/>
            <person name="Karrer K.M."/>
            <person name="Sun L."/>
            <person name="Manning G."/>
            <person name="Elde N.C."/>
            <person name="Turkewitz A.P."/>
            <person name="Asai D.J."/>
            <person name="Wilkes D.E."/>
            <person name="Wang Y."/>
            <person name="Cai H."/>
            <person name="Collins K."/>
            <person name="Stewart B.A."/>
            <person name="Lee S.R."/>
            <person name="Wilamowska K."/>
            <person name="Weinberg Z."/>
            <person name="Ruzzo W.L."/>
            <person name="Wloga D."/>
            <person name="Gaertig J."/>
            <person name="Frankel J."/>
            <person name="Tsao C.-C."/>
            <person name="Gorovsky M.A."/>
            <person name="Keeling P.J."/>
            <person name="Waller R.F."/>
            <person name="Patron N.J."/>
            <person name="Cherry J.M."/>
            <person name="Stover N.A."/>
            <person name="Krieger C.J."/>
            <person name="del Toro C."/>
            <person name="Ryder H.F."/>
            <person name="Williamson S.C."/>
            <person name="Barbeau R.A."/>
            <person name="Hamilton E.P."/>
            <person name="Orias E."/>
        </authorList>
    </citation>
    <scope>NUCLEOTIDE SEQUENCE [LARGE SCALE GENOMIC DNA]</scope>
    <source>
        <strain evidence="3">SB210</strain>
    </source>
</reference>
<evidence type="ECO:0000313" key="2">
    <source>
        <dbReference type="EMBL" id="EAR88881.2"/>
    </source>
</evidence>
<keyword evidence="3" id="KW-1185">Reference proteome</keyword>